<dbReference type="InterPro" id="IPR014747">
    <property type="entry name" value="Bac_photo_RC_H_C"/>
</dbReference>
<gene>
    <name evidence="1" type="ORF">SL103_18065</name>
</gene>
<evidence type="ECO:0000313" key="1">
    <source>
        <dbReference type="EMBL" id="AOP51307.1"/>
    </source>
</evidence>
<dbReference type="Proteomes" id="UP000094094">
    <property type="component" value="Chromosome"/>
</dbReference>
<dbReference type="KEGG" id="slc:SL103_18065"/>
<dbReference type="RefSeq" id="WP_069573866.1">
    <property type="nucleotide sequence ID" value="NZ_CP017157.1"/>
</dbReference>
<dbReference type="AlphaFoldDB" id="A0A1D7VX46"/>
<dbReference type="GO" id="GO:0019684">
    <property type="term" value="P:photosynthesis, light reaction"/>
    <property type="evidence" value="ECO:0007669"/>
    <property type="project" value="InterPro"/>
</dbReference>
<name>A0A1D7VX46_9ACTN</name>
<dbReference type="InterPro" id="IPR011033">
    <property type="entry name" value="PRC_barrel-like_sf"/>
</dbReference>
<dbReference type="OrthoDB" id="510842at2"/>
<dbReference type="GO" id="GO:0030077">
    <property type="term" value="C:plasma membrane light-harvesting complex"/>
    <property type="evidence" value="ECO:0007669"/>
    <property type="project" value="InterPro"/>
</dbReference>
<dbReference type="EMBL" id="CP017157">
    <property type="protein sequence ID" value="AOP51307.1"/>
    <property type="molecule type" value="Genomic_DNA"/>
</dbReference>
<evidence type="ECO:0008006" key="3">
    <source>
        <dbReference type="Google" id="ProtNLM"/>
    </source>
</evidence>
<accession>A0A1D7VX46</accession>
<evidence type="ECO:0000313" key="2">
    <source>
        <dbReference type="Proteomes" id="UP000094094"/>
    </source>
</evidence>
<protein>
    <recommendedName>
        <fullName evidence="3">PRC domain containing protein</fullName>
    </recommendedName>
</protein>
<dbReference type="SUPFAM" id="SSF50346">
    <property type="entry name" value="PRC-barrel domain"/>
    <property type="match status" value="1"/>
</dbReference>
<proteinExistence type="predicted"/>
<reference evidence="1 2" key="1">
    <citation type="submission" date="2016-09" db="EMBL/GenBank/DDBJ databases">
        <title>Complete genome sequencing of Streptomyces lydicus 103 and metabolic pathways analysis of antibiotic biosynthesis.</title>
        <authorList>
            <person name="Jia N."/>
            <person name="Ding M.-Z."/>
            <person name="Gao F."/>
            <person name="Yuan Y.-J."/>
        </authorList>
    </citation>
    <scope>NUCLEOTIDE SEQUENCE [LARGE SCALE GENOMIC DNA]</scope>
    <source>
        <strain evidence="1 2">103</strain>
    </source>
</reference>
<organism evidence="1 2">
    <name type="scientific">Streptomyces lydicus</name>
    <dbReference type="NCBI Taxonomy" id="47763"/>
    <lineage>
        <taxon>Bacteria</taxon>
        <taxon>Bacillati</taxon>
        <taxon>Actinomycetota</taxon>
        <taxon>Actinomycetes</taxon>
        <taxon>Kitasatosporales</taxon>
        <taxon>Streptomycetaceae</taxon>
        <taxon>Streptomyces</taxon>
    </lineage>
</organism>
<keyword evidence="2" id="KW-1185">Reference proteome</keyword>
<dbReference type="Gene3D" id="3.90.50.10">
    <property type="entry name" value="Photosynthetic Reaction Center, subunit H, domain 2"/>
    <property type="match status" value="1"/>
</dbReference>
<sequence>MNNIWTYAPDLEPQGTPLTGFDVETATGTIGQVERQMDQPGLQHLIVDTGVWVFGKSVLIPAGIVTGIDRAAKVVTVARTKEEIKAAPRFTVDSETADLGYLAEVGSYYGRLPAPARV</sequence>